<dbReference type="AlphaFoldDB" id="A0A5J4WQ22"/>
<comment type="caution">
    <text evidence="2">The sequence shown here is derived from an EMBL/GenBank/DDBJ whole genome shotgun (WGS) entry which is preliminary data.</text>
</comment>
<feature type="compositionally biased region" description="Polar residues" evidence="1">
    <location>
        <begin position="432"/>
        <end position="443"/>
    </location>
</feature>
<feature type="region of interest" description="Disordered" evidence="1">
    <location>
        <begin position="13"/>
        <end position="35"/>
    </location>
</feature>
<evidence type="ECO:0000313" key="3">
    <source>
        <dbReference type="Proteomes" id="UP000324800"/>
    </source>
</evidence>
<feature type="region of interest" description="Disordered" evidence="1">
    <location>
        <begin position="307"/>
        <end position="329"/>
    </location>
</feature>
<organism evidence="2 3">
    <name type="scientific">Streblomastix strix</name>
    <dbReference type="NCBI Taxonomy" id="222440"/>
    <lineage>
        <taxon>Eukaryota</taxon>
        <taxon>Metamonada</taxon>
        <taxon>Preaxostyla</taxon>
        <taxon>Oxymonadida</taxon>
        <taxon>Streblomastigidae</taxon>
        <taxon>Streblomastix</taxon>
    </lineage>
</organism>
<accession>A0A5J4WQ22</accession>
<sequence>MPQPLALSFKQPLQNRETSVNTQNQNNQQQSQQQPILQIQTVHILKARDMRKGDIPQIEIAKFTTNNINSKIFPSPQNQFQFFELQNVSGTAQNIYLINTKNEQNSHQEQCKQVSFAFEGVSQDVGSAHAQDQEYSYRDNKKNEFIDLPQNSLSGVLLNYAQTVLDHLSQHTVAVLMPSLAGVFLHALLACTARFLLQGQISDGCIRDIRVRQHDQKQTQSSAFDGINANSSSPNGVIQSNGIDSYIVQPLKGLQYLVNDIKYILADWALLASGIKKIYVHYGGNEILFHEILNSLIEETADALRKGMNQQQIEDNQNQQNQSNSPFRSSSQIHVPLIHFSPQTHNTTFDGEYSSPAVTSWPFSMSQCSPGPIDEELLPVIFELVYGANSLIGMESKERRCDQRYNMKFLRLENMEKKELSDTEERRKKSGQIMQKGQSNVNRMQRDSLKRNQQDDNSEDDDLDDLSESVAEDTQEAVDWQIAMKGKENVNWIHPLNMSGRYKYRKEEPFEFQMHIEQVKSAVQNLQMWR</sequence>
<gene>
    <name evidence="2" type="ORF">EZS28_007390</name>
</gene>
<feature type="compositionally biased region" description="Acidic residues" evidence="1">
    <location>
        <begin position="456"/>
        <end position="470"/>
    </location>
</feature>
<protein>
    <submittedName>
        <fullName evidence="2">Uncharacterized protein</fullName>
    </submittedName>
</protein>
<proteinExistence type="predicted"/>
<feature type="region of interest" description="Disordered" evidence="1">
    <location>
        <begin position="418"/>
        <end position="470"/>
    </location>
</feature>
<evidence type="ECO:0000313" key="2">
    <source>
        <dbReference type="EMBL" id="KAA6397081.1"/>
    </source>
</evidence>
<reference evidence="2 3" key="1">
    <citation type="submission" date="2019-03" db="EMBL/GenBank/DDBJ databases">
        <title>Single cell metagenomics reveals metabolic interactions within the superorganism composed of flagellate Streblomastix strix and complex community of Bacteroidetes bacteria on its surface.</title>
        <authorList>
            <person name="Treitli S.C."/>
            <person name="Kolisko M."/>
            <person name="Husnik F."/>
            <person name="Keeling P."/>
            <person name="Hampl V."/>
        </authorList>
    </citation>
    <scope>NUCLEOTIDE SEQUENCE [LARGE SCALE GENOMIC DNA]</scope>
    <source>
        <strain evidence="2">ST1C</strain>
    </source>
</reference>
<feature type="compositionally biased region" description="Low complexity" evidence="1">
    <location>
        <begin position="309"/>
        <end position="329"/>
    </location>
</feature>
<name>A0A5J4WQ22_9EUKA</name>
<feature type="compositionally biased region" description="Basic and acidic residues" evidence="1">
    <location>
        <begin position="444"/>
        <end position="454"/>
    </location>
</feature>
<feature type="compositionally biased region" description="Low complexity" evidence="1">
    <location>
        <begin position="21"/>
        <end position="35"/>
    </location>
</feature>
<dbReference type="EMBL" id="SNRW01001266">
    <property type="protein sequence ID" value="KAA6397081.1"/>
    <property type="molecule type" value="Genomic_DNA"/>
</dbReference>
<dbReference type="Proteomes" id="UP000324800">
    <property type="component" value="Unassembled WGS sequence"/>
</dbReference>
<evidence type="ECO:0000256" key="1">
    <source>
        <dbReference type="SAM" id="MobiDB-lite"/>
    </source>
</evidence>
<feature type="compositionally biased region" description="Basic and acidic residues" evidence="1">
    <location>
        <begin position="418"/>
        <end position="427"/>
    </location>
</feature>